<dbReference type="PROSITE" id="PS00198">
    <property type="entry name" value="4FE4S_FER_1"/>
    <property type="match status" value="1"/>
</dbReference>
<evidence type="ECO:0000256" key="7">
    <source>
        <dbReference type="SAM" id="Phobius"/>
    </source>
</evidence>
<keyword evidence="4" id="KW-0249">Electron transport</keyword>
<dbReference type="InterPro" id="IPR051684">
    <property type="entry name" value="Electron_Trans/Redox"/>
</dbReference>
<keyword evidence="3" id="KW-0479">Metal-binding</keyword>
<dbReference type="STRING" id="947013.SAMN04488109_1558"/>
<dbReference type="InterPro" id="IPR017896">
    <property type="entry name" value="4Fe4S_Fe-S-bd"/>
</dbReference>
<dbReference type="RefSeq" id="WP_073132511.1">
    <property type="nucleotide sequence ID" value="NZ_FQWQ01000001.1"/>
</dbReference>
<keyword evidence="10" id="KW-1185">Reference proteome</keyword>
<dbReference type="SUPFAM" id="SSF54862">
    <property type="entry name" value="4Fe-4S ferredoxins"/>
    <property type="match status" value="1"/>
</dbReference>
<keyword evidence="7" id="KW-0472">Membrane</keyword>
<evidence type="ECO:0000256" key="1">
    <source>
        <dbReference type="ARBA" id="ARBA00022448"/>
    </source>
</evidence>
<evidence type="ECO:0000256" key="6">
    <source>
        <dbReference type="ARBA" id="ARBA00023014"/>
    </source>
</evidence>
<dbReference type="Gene3D" id="2.60.40.10">
    <property type="entry name" value="Immunoglobulins"/>
    <property type="match status" value="1"/>
</dbReference>
<dbReference type="GO" id="GO:0046872">
    <property type="term" value="F:metal ion binding"/>
    <property type="evidence" value="ECO:0007669"/>
    <property type="project" value="UniProtKB-KW"/>
</dbReference>
<name>A0A1M5M4X1_9BACT</name>
<reference evidence="9 10" key="1">
    <citation type="submission" date="2016-11" db="EMBL/GenBank/DDBJ databases">
        <authorList>
            <person name="Jaros S."/>
            <person name="Januszkiewicz K."/>
            <person name="Wedrychowicz H."/>
        </authorList>
    </citation>
    <scope>NUCLEOTIDE SEQUENCE [LARGE SCALE GENOMIC DNA]</scope>
    <source>
        <strain evidence="9 10">DSM 24574</strain>
    </source>
</reference>
<keyword evidence="7" id="KW-1133">Transmembrane helix</keyword>
<evidence type="ECO:0000256" key="2">
    <source>
        <dbReference type="ARBA" id="ARBA00022485"/>
    </source>
</evidence>
<keyword evidence="7" id="KW-0812">Transmembrane</keyword>
<dbReference type="OrthoDB" id="9811700at2"/>
<sequence length="488" mass="55340">MKTEGLDLYQYEEEFRDNIATVDEKGKRIWIYPKKPSGPLHTWRIVVTVVLLGLLFGGPFITLNGRPLLLLNFFERRFVIFGQPFWPQDFVLLAITLITFFVFIILFTVVFGRIWCGWLCPQTLFMEMVFRKIEYWIEGDAPAQRRLDQQPWNMNKAFKKISKHAIFIIISLLIAHTVMAYMIGVPETYKIITHSPLENLSGFTALVVFTAIFYGVYAKFREQACIAVCPYGRLQGVLLVKDSIVVAYDWIRGEPRGHIKKTTAPSAPKGDCIDCKLCVHVCPTGIDIRNGTQLECVNCTACIDACDDVMVKIGKPKGLIRYASYTSIKEGVQKLFTPRVIGYSFVLLILVGILSFTLATRSDVKTTVLKVPGTLYQKTPDGFITNLYNVEFLNKTFDDIHLETRVESPATAVLVKADGKEIVIKAEGMVKDIFFIKIPEKDVVSARTVVRLGIYENGKRIETIKVKFIGPVTKSSDMNSRLKDEQRD</sequence>
<dbReference type="EMBL" id="FQWQ01000001">
    <property type="protein sequence ID" value="SHG72298.1"/>
    <property type="molecule type" value="Genomic_DNA"/>
</dbReference>
<dbReference type="Gene3D" id="3.30.70.20">
    <property type="match status" value="1"/>
</dbReference>
<keyword evidence="2" id="KW-0004">4Fe-4S</keyword>
<accession>A0A1M5M4X1</accession>
<protein>
    <submittedName>
        <fullName evidence="9">Cytochrome c oxidase accessory protein FixG</fullName>
    </submittedName>
</protein>
<gene>
    <name evidence="9" type="ORF">SAMN04488109_1558</name>
</gene>
<dbReference type="Proteomes" id="UP000184212">
    <property type="component" value="Unassembled WGS sequence"/>
</dbReference>
<feature type="transmembrane region" description="Helical" evidence="7">
    <location>
        <begin position="200"/>
        <end position="217"/>
    </location>
</feature>
<feature type="transmembrane region" description="Helical" evidence="7">
    <location>
        <begin position="90"/>
        <end position="116"/>
    </location>
</feature>
<keyword evidence="6" id="KW-0411">Iron-sulfur</keyword>
<dbReference type="PANTHER" id="PTHR30176">
    <property type="entry name" value="FERREDOXIN-TYPE PROTEIN NAPH"/>
    <property type="match status" value="1"/>
</dbReference>
<evidence type="ECO:0000313" key="10">
    <source>
        <dbReference type="Proteomes" id="UP000184212"/>
    </source>
</evidence>
<feature type="transmembrane region" description="Helical" evidence="7">
    <location>
        <begin position="340"/>
        <end position="359"/>
    </location>
</feature>
<keyword evidence="1" id="KW-0813">Transport</keyword>
<dbReference type="AlphaFoldDB" id="A0A1M5M4X1"/>
<dbReference type="Pfam" id="PF12801">
    <property type="entry name" value="Fer4_5"/>
    <property type="match status" value="1"/>
</dbReference>
<proteinExistence type="predicted"/>
<dbReference type="GO" id="GO:0005886">
    <property type="term" value="C:plasma membrane"/>
    <property type="evidence" value="ECO:0007669"/>
    <property type="project" value="TreeGrafter"/>
</dbReference>
<keyword evidence="5" id="KW-0408">Iron</keyword>
<dbReference type="NCBIfam" id="TIGR02745">
    <property type="entry name" value="ccoG_rdxA_fixG"/>
    <property type="match status" value="1"/>
</dbReference>
<evidence type="ECO:0000256" key="4">
    <source>
        <dbReference type="ARBA" id="ARBA00022982"/>
    </source>
</evidence>
<feature type="transmembrane region" description="Helical" evidence="7">
    <location>
        <begin position="43"/>
        <end position="63"/>
    </location>
</feature>
<dbReference type="InterPro" id="IPR013783">
    <property type="entry name" value="Ig-like_fold"/>
</dbReference>
<evidence type="ECO:0000259" key="8">
    <source>
        <dbReference type="PROSITE" id="PS51379"/>
    </source>
</evidence>
<dbReference type="PANTHER" id="PTHR30176:SF3">
    <property type="entry name" value="FERREDOXIN-TYPE PROTEIN NAPH"/>
    <property type="match status" value="1"/>
</dbReference>
<dbReference type="InterPro" id="IPR017900">
    <property type="entry name" value="4Fe4S_Fe_S_CS"/>
</dbReference>
<feature type="transmembrane region" description="Helical" evidence="7">
    <location>
        <begin position="164"/>
        <end position="184"/>
    </location>
</feature>
<dbReference type="PROSITE" id="PS51379">
    <property type="entry name" value="4FE4S_FER_2"/>
    <property type="match status" value="1"/>
</dbReference>
<evidence type="ECO:0000256" key="5">
    <source>
        <dbReference type="ARBA" id="ARBA00023004"/>
    </source>
</evidence>
<dbReference type="InterPro" id="IPR014116">
    <property type="entry name" value="Cyt_c_oxidase_cbb3_FixG"/>
</dbReference>
<dbReference type="Pfam" id="PF11614">
    <property type="entry name" value="FixG_C"/>
    <property type="match status" value="1"/>
</dbReference>
<dbReference type="InterPro" id="IPR032879">
    <property type="entry name" value="FixG_C"/>
</dbReference>
<dbReference type="Pfam" id="PF13746">
    <property type="entry name" value="Fer4_18"/>
    <property type="match status" value="1"/>
</dbReference>
<feature type="domain" description="4Fe-4S ferredoxin-type" evidence="8">
    <location>
        <begin position="263"/>
        <end position="291"/>
    </location>
</feature>
<dbReference type="GO" id="GO:0051539">
    <property type="term" value="F:4 iron, 4 sulfur cluster binding"/>
    <property type="evidence" value="ECO:0007669"/>
    <property type="project" value="UniProtKB-KW"/>
</dbReference>
<organism evidence="9 10">
    <name type="scientific">Chryseolinea serpens</name>
    <dbReference type="NCBI Taxonomy" id="947013"/>
    <lineage>
        <taxon>Bacteria</taxon>
        <taxon>Pseudomonadati</taxon>
        <taxon>Bacteroidota</taxon>
        <taxon>Cytophagia</taxon>
        <taxon>Cytophagales</taxon>
        <taxon>Fulvivirgaceae</taxon>
        <taxon>Chryseolinea</taxon>
    </lineage>
</organism>
<evidence type="ECO:0000313" key="9">
    <source>
        <dbReference type="EMBL" id="SHG72298.1"/>
    </source>
</evidence>
<evidence type="ECO:0000256" key="3">
    <source>
        <dbReference type="ARBA" id="ARBA00022723"/>
    </source>
</evidence>